<comment type="similarity">
    <text evidence="2">Belongs to the kiwellin family.</text>
</comment>
<evidence type="ECO:0000256" key="1">
    <source>
        <dbReference type="ARBA" id="ARBA00004613"/>
    </source>
</evidence>
<protein>
    <submittedName>
        <fullName evidence="5">Uncharacterized protein</fullName>
    </submittedName>
</protein>
<dbReference type="Proteomes" id="UP000813462">
    <property type="component" value="Unassembled WGS sequence"/>
</dbReference>
<dbReference type="EMBL" id="JAEACU010000002">
    <property type="protein sequence ID" value="KAH7542662.1"/>
    <property type="molecule type" value="Genomic_DNA"/>
</dbReference>
<dbReference type="InterPro" id="IPR036908">
    <property type="entry name" value="RlpA-like_sf"/>
</dbReference>
<dbReference type="Pfam" id="PF24300">
    <property type="entry name" value="KWL1"/>
    <property type="match status" value="1"/>
</dbReference>
<evidence type="ECO:0000256" key="4">
    <source>
        <dbReference type="ARBA" id="ARBA00022729"/>
    </source>
</evidence>
<keyword evidence="3" id="KW-0964">Secreted</keyword>
<organism evidence="5 6">
    <name type="scientific">Ziziphus jujuba var. spinosa</name>
    <dbReference type="NCBI Taxonomy" id="714518"/>
    <lineage>
        <taxon>Eukaryota</taxon>
        <taxon>Viridiplantae</taxon>
        <taxon>Streptophyta</taxon>
        <taxon>Embryophyta</taxon>
        <taxon>Tracheophyta</taxon>
        <taxon>Spermatophyta</taxon>
        <taxon>Magnoliopsida</taxon>
        <taxon>eudicotyledons</taxon>
        <taxon>Gunneridae</taxon>
        <taxon>Pentapetalae</taxon>
        <taxon>rosids</taxon>
        <taxon>fabids</taxon>
        <taxon>Rosales</taxon>
        <taxon>Rhamnaceae</taxon>
        <taxon>Paliureae</taxon>
        <taxon>Ziziphus</taxon>
    </lineage>
</organism>
<dbReference type="CDD" id="cd22270">
    <property type="entry name" value="DPBB_kiwellin-like"/>
    <property type="match status" value="1"/>
</dbReference>
<evidence type="ECO:0000313" key="5">
    <source>
        <dbReference type="EMBL" id="KAH7542662.1"/>
    </source>
</evidence>
<dbReference type="SUPFAM" id="SSF50685">
    <property type="entry name" value="Barwin-like endoglucanases"/>
    <property type="match status" value="1"/>
</dbReference>
<evidence type="ECO:0000313" key="6">
    <source>
        <dbReference type="Proteomes" id="UP000813462"/>
    </source>
</evidence>
<dbReference type="Gene3D" id="2.40.40.10">
    <property type="entry name" value="RlpA-like domain"/>
    <property type="match status" value="1"/>
</dbReference>
<keyword evidence="4" id="KW-0732">Signal</keyword>
<name>A0A978VV17_ZIZJJ</name>
<evidence type="ECO:0000256" key="2">
    <source>
        <dbReference type="ARBA" id="ARBA00005592"/>
    </source>
</evidence>
<dbReference type="PANTHER" id="PTHR33191:SF9">
    <property type="entry name" value="RIPENING-RELATED PROTEIN 2-RELATED"/>
    <property type="match status" value="1"/>
</dbReference>
<gene>
    <name evidence="5" type="ORF">FEM48_Zijuj02G0097900</name>
</gene>
<reference evidence="5" key="1">
    <citation type="journal article" date="2021" name="Front. Plant Sci.">
        <title>Chromosome-Scale Genome Assembly for Chinese Sour Jujube and Insights Into Its Genome Evolution and Domestication Signature.</title>
        <authorList>
            <person name="Shen L.-Y."/>
            <person name="Luo H."/>
            <person name="Wang X.-L."/>
            <person name="Wang X.-M."/>
            <person name="Qiu X.-J."/>
            <person name="Liu H."/>
            <person name="Zhou S.-S."/>
            <person name="Jia K.-H."/>
            <person name="Nie S."/>
            <person name="Bao Y.-T."/>
            <person name="Zhang R.-G."/>
            <person name="Yun Q.-Z."/>
            <person name="Chai Y.-H."/>
            <person name="Lu J.-Y."/>
            <person name="Li Y."/>
            <person name="Zhao S.-W."/>
            <person name="Mao J.-F."/>
            <person name="Jia S.-G."/>
            <person name="Mao Y.-M."/>
        </authorList>
    </citation>
    <scope>NUCLEOTIDE SEQUENCE</scope>
    <source>
        <strain evidence="5">AT0</strain>
        <tissue evidence="5">Leaf</tissue>
    </source>
</reference>
<evidence type="ECO:0000256" key="3">
    <source>
        <dbReference type="ARBA" id="ARBA00022525"/>
    </source>
</evidence>
<dbReference type="GO" id="GO:0005576">
    <property type="term" value="C:extracellular region"/>
    <property type="evidence" value="ECO:0007669"/>
    <property type="project" value="UniProtKB-SubCell"/>
</dbReference>
<comment type="caution">
    <text evidence="5">The sequence shown here is derived from an EMBL/GenBank/DDBJ whole genome shotgun (WGS) entry which is preliminary data.</text>
</comment>
<dbReference type="InterPro" id="IPR039271">
    <property type="entry name" value="Kiwellin-like"/>
</dbReference>
<dbReference type="AlphaFoldDB" id="A0A978VV17"/>
<accession>A0A978VV17</accession>
<comment type="subcellular location">
    <subcellularLocation>
        <location evidence="1">Secreted</location>
    </subcellularLocation>
</comment>
<sequence>MMILTSEPTSAPAVEEAPLLLLPAWRRNFKGGDGGGPLECYNRYYENSERLVALSTGWYNGGSRCGKFIKIKANNGRTTTTKVVDECDSRNGCDEEHAGQPPCKNNIVDGLDAVWSALGLNKDIGIVDVTWSMA</sequence>
<dbReference type="PANTHER" id="PTHR33191">
    <property type="entry name" value="RIPENING-RELATED PROTEIN 2-RELATED"/>
    <property type="match status" value="1"/>
</dbReference>
<proteinExistence type="inferred from homology"/>